<proteinExistence type="evidence at transcript level"/>
<accession>A0A090XD43</accession>
<reference evidence="1" key="1">
    <citation type="journal article" date="2015" name="PLoS Negl. Trop. Dis.">
        <title>Deep Sequencing Analysis of the Ixodes ricinus Haemocytome.</title>
        <authorList>
            <person name="Kotsyfakis M."/>
            <person name="Kopacek P."/>
            <person name="Franta Z."/>
            <person name="Pedra J.H."/>
            <person name="Ribeiro J.M."/>
        </authorList>
    </citation>
    <scope>NUCLEOTIDE SEQUENCE</scope>
</reference>
<dbReference type="AlphaFoldDB" id="A0A090XD43"/>
<dbReference type="EMBL" id="GBIH01001210">
    <property type="protein sequence ID" value="JAC93500.1"/>
    <property type="molecule type" value="mRNA"/>
</dbReference>
<protein>
    <submittedName>
        <fullName evidence="1">Uncharacterized protein</fullName>
    </submittedName>
</protein>
<name>A0A090XD43_IXORI</name>
<sequence length="88" mass="9662">MHTYTRTYTHFYAPPHPNTMVCDSRASFAREESASCGSNRGPLPASSVFLIVRLLSLSLINLPPSPFFSSLRKLQFLSCTLQDGNGGP</sequence>
<organism evidence="1">
    <name type="scientific">Ixodes ricinus</name>
    <name type="common">Common tick</name>
    <name type="synonym">Acarus ricinus</name>
    <dbReference type="NCBI Taxonomy" id="34613"/>
    <lineage>
        <taxon>Eukaryota</taxon>
        <taxon>Metazoa</taxon>
        <taxon>Ecdysozoa</taxon>
        <taxon>Arthropoda</taxon>
        <taxon>Chelicerata</taxon>
        <taxon>Arachnida</taxon>
        <taxon>Acari</taxon>
        <taxon>Parasitiformes</taxon>
        <taxon>Ixodida</taxon>
        <taxon>Ixodoidea</taxon>
        <taxon>Ixodidae</taxon>
        <taxon>Ixodinae</taxon>
        <taxon>Ixodes</taxon>
    </lineage>
</organism>
<evidence type="ECO:0000313" key="1">
    <source>
        <dbReference type="EMBL" id="JAC93500.1"/>
    </source>
</evidence>